<dbReference type="RefSeq" id="WP_202626868.1">
    <property type="nucleotide sequence ID" value="NZ_BLJN01000004.1"/>
</dbReference>
<dbReference type="EMBL" id="BLJN01000004">
    <property type="protein sequence ID" value="GFE82512.1"/>
    <property type="molecule type" value="Genomic_DNA"/>
</dbReference>
<dbReference type="Gene3D" id="3.40.190.290">
    <property type="match status" value="1"/>
</dbReference>
<sequence length="321" mass="35091">MLDNLTLDQMRVFAAVAEAGSFRAGAQRLHRVQSAVSHAISNLESELRVQLFDRSVYKPTLTAAGRSLLAEVRAVLAKVDGLRARARELQEGLELVLSIAVDTMFPLHILAQALRETHARYPSVDVRIECASLGGTVDALLTKRCMVAVAVLDWQDDRLTRQFVMPLTTVAVVAPGHPLSRLPRKLPEQQHLLSEHFQIVLEDKSQLTRGKDFGVLSPRTWKVDDMHVKLALLRAGVGWGTMPRWLVEADLKARTLIQLPASALGPGGEANYHAYLSHRTDQALGPAARAFASGLAQATTRGASPRKSSKGKPGDASRVKR</sequence>
<dbReference type="GO" id="GO:0000976">
    <property type="term" value="F:transcription cis-regulatory region binding"/>
    <property type="evidence" value="ECO:0007669"/>
    <property type="project" value="TreeGrafter"/>
</dbReference>
<dbReference type="AlphaFoldDB" id="A0A829YI57"/>
<evidence type="ECO:0000256" key="5">
    <source>
        <dbReference type="SAM" id="MobiDB-lite"/>
    </source>
</evidence>
<keyword evidence="4" id="KW-0804">Transcription</keyword>
<dbReference type="FunFam" id="1.10.10.10:FF:000001">
    <property type="entry name" value="LysR family transcriptional regulator"/>
    <property type="match status" value="1"/>
</dbReference>
<dbReference type="Gene3D" id="1.10.10.10">
    <property type="entry name" value="Winged helix-like DNA-binding domain superfamily/Winged helix DNA-binding domain"/>
    <property type="match status" value="1"/>
</dbReference>
<comment type="similarity">
    <text evidence="1">Belongs to the LysR transcriptional regulatory family.</text>
</comment>
<evidence type="ECO:0000259" key="6">
    <source>
        <dbReference type="PROSITE" id="PS50931"/>
    </source>
</evidence>
<reference evidence="8" key="1">
    <citation type="submission" date="2020-01" db="EMBL/GenBank/DDBJ databases">
        <title>'Steroidobacter agaridevorans' sp. nov., agar-degrading bacteria isolated from rhizosphere soils.</title>
        <authorList>
            <person name="Ikenaga M."/>
            <person name="Kataoka M."/>
            <person name="Murouchi A."/>
            <person name="Katsuragi S."/>
            <person name="Sakai M."/>
        </authorList>
    </citation>
    <scope>NUCLEOTIDE SEQUENCE [LARGE SCALE GENOMIC DNA]</scope>
    <source>
        <strain evidence="8">YU21-B</strain>
    </source>
</reference>
<dbReference type="InterPro" id="IPR036390">
    <property type="entry name" value="WH_DNA-bd_sf"/>
</dbReference>
<dbReference type="SUPFAM" id="SSF46785">
    <property type="entry name" value="Winged helix' DNA-binding domain"/>
    <property type="match status" value="1"/>
</dbReference>
<keyword evidence="2" id="KW-0805">Transcription regulation</keyword>
<dbReference type="PANTHER" id="PTHR30126:SF91">
    <property type="entry name" value="LYSR FAMILY TRANSCRIPTIONAL REGULATOR"/>
    <property type="match status" value="1"/>
</dbReference>
<evidence type="ECO:0000256" key="2">
    <source>
        <dbReference type="ARBA" id="ARBA00023015"/>
    </source>
</evidence>
<dbReference type="Pfam" id="PF00126">
    <property type="entry name" value="HTH_1"/>
    <property type="match status" value="1"/>
</dbReference>
<evidence type="ECO:0000256" key="4">
    <source>
        <dbReference type="ARBA" id="ARBA00023163"/>
    </source>
</evidence>
<comment type="caution">
    <text evidence="7">The sequence shown here is derived from an EMBL/GenBank/DDBJ whole genome shotgun (WGS) entry which is preliminary data.</text>
</comment>
<gene>
    <name evidence="7" type="ORF">GCM10011487_45120</name>
</gene>
<feature type="compositionally biased region" description="Basic and acidic residues" evidence="5">
    <location>
        <begin position="312"/>
        <end position="321"/>
    </location>
</feature>
<dbReference type="PRINTS" id="PR00039">
    <property type="entry name" value="HTHLYSR"/>
</dbReference>
<dbReference type="InterPro" id="IPR036388">
    <property type="entry name" value="WH-like_DNA-bd_sf"/>
</dbReference>
<name>A0A829YI57_9GAMM</name>
<dbReference type="Proteomes" id="UP000445000">
    <property type="component" value="Unassembled WGS sequence"/>
</dbReference>
<evidence type="ECO:0000256" key="1">
    <source>
        <dbReference type="ARBA" id="ARBA00009437"/>
    </source>
</evidence>
<dbReference type="SUPFAM" id="SSF53850">
    <property type="entry name" value="Periplasmic binding protein-like II"/>
    <property type="match status" value="1"/>
</dbReference>
<keyword evidence="8" id="KW-1185">Reference proteome</keyword>
<organism evidence="7 8">
    <name type="scientific">Steroidobacter agaridevorans</name>
    <dbReference type="NCBI Taxonomy" id="2695856"/>
    <lineage>
        <taxon>Bacteria</taxon>
        <taxon>Pseudomonadati</taxon>
        <taxon>Pseudomonadota</taxon>
        <taxon>Gammaproteobacteria</taxon>
        <taxon>Steroidobacterales</taxon>
        <taxon>Steroidobacteraceae</taxon>
        <taxon>Steroidobacter</taxon>
    </lineage>
</organism>
<feature type="domain" description="HTH lysR-type" evidence="6">
    <location>
        <begin position="5"/>
        <end position="62"/>
    </location>
</feature>
<dbReference type="Pfam" id="PF03466">
    <property type="entry name" value="LysR_substrate"/>
    <property type="match status" value="1"/>
</dbReference>
<keyword evidence="3" id="KW-0238">DNA-binding</keyword>
<evidence type="ECO:0000313" key="8">
    <source>
        <dbReference type="Proteomes" id="UP000445000"/>
    </source>
</evidence>
<evidence type="ECO:0000256" key="3">
    <source>
        <dbReference type="ARBA" id="ARBA00023125"/>
    </source>
</evidence>
<accession>A0A829YI57</accession>
<feature type="region of interest" description="Disordered" evidence="5">
    <location>
        <begin position="295"/>
        <end position="321"/>
    </location>
</feature>
<dbReference type="PROSITE" id="PS50931">
    <property type="entry name" value="HTH_LYSR"/>
    <property type="match status" value="1"/>
</dbReference>
<dbReference type="InterPro" id="IPR000847">
    <property type="entry name" value="LysR_HTH_N"/>
</dbReference>
<dbReference type="PANTHER" id="PTHR30126">
    <property type="entry name" value="HTH-TYPE TRANSCRIPTIONAL REGULATOR"/>
    <property type="match status" value="1"/>
</dbReference>
<evidence type="ECO:0000313" key="7">
    <source>
        <dbReference type="EMBL" id="GFE82512.1"/>
    </source>
</evidence>
<dbReference type="InterPro" id="IPR005119">
    <property type="entry name" value="LysR_subst-bd"/>
</dbReference>
<protein>
    <submittedName>
        <fullName evidence="7">LysR family transcriptional regulator</fullName>
    </submittedName>
</protein>
<dbReference type="GO" id="GO:0003700">
    <property type="term" value="F:DNA-binding transcription factor activity"/>
    <property type="evidence" value="ECO:0007669"/>
    <property type="project" value="InterPro"/>
</dbReference>
<proteinExistence type="inferred from homology"/>